<keyword evidence="14" id="KW-1185">Reference proteome</keyword>
<dbReference type="PANTHER" id="PTHR13847">
    <property type="entry name" value="SARCOSINE DEHYDROGENASE-RELATED"/>
    <property type="match status" value="1"/>
</dbReference>
<keyword evidence="8 10" id="KW-0560">Oxidoreductase</keyword>
<dbReference type="PANTHER" id="PTHR13847:SF283">
    <property type="entry name" value="TRNA 5-METHYLAMINOMETHYL-2-THIOURIDINE BIOSYNTHESIS BIFUNCTIONAL PROTEIN MNMC"/>
    <property type="match status" value="1"/>
</dbReference>
<keyword evidence="9 10" id="KW-0511">Multifunctional enzyme</keyword>
<dbReference type="Pfam" id="PF05430">
    <property type="entry name" value="Methyltransf_30"/>
    <property type="match status" value="1"/>
</dbReference>
<comment type="similarity">
    <text evidence="10">In the C-terminal section; belongs to the DAO family.</text>
</comment>
<keyword evidence="1 10" id="KW-0963">Cytoplasm</keyword>
<dbReference type="InterPro" id="IPR006076">
    <property type="entry name" value="FAD-dep_OxRdtase"/>
</dbReference>
<dbReference type="NCBIfam" id="NF002481">
    <property type="entry name" value="PRK01747.1-2"/>
    <property type="match status" value="1"/>
</dbReference>
<dbReference type="InterPro" id="IPR036188">
    <property type="entry name" value="FAD/NAD-bd_sf"/>
</dbReference>
<keyword evidence="5 10" id="KW-0949">S-adenosyl-L-methionine</keyword>
<dbReference type="Gene3D" id="3.40.50.150">
    <property type="entry name" value="Vaccinia Virus protein VP39"/>
    <property type="match status" value="1"/>
</dbReference>
<dbReference type="HAMAP" id="MF_01102">
    <property type="entry name" value="MnmC"/>
    <property type="match status" value="1"/>
</dbReference>
<dbReference type="Proteomes" id="UP001157186">
    <property type="component" value="Unassembled WGS sequence"/>
</dbReference>
<comment type="caution">
    <text evidence="13">The sequence shown here is derived from an EMBL/GenBank/DDBJ whole genome shotgun (WGS) entry which is preliminary data.</text>
</comment>
<comment type="subcellular location">
    <subcellularLocation>
        <location evidence="10">Cytoplasm</location>
    </subcellularLocation>
</comment>
<dbReference type="NCBIfam" id="TIGR03197">
    <property type="entry name" value="MnmC_Cterm"/>
    <property type="match status" value="1"/>
</dbReference>
<evidence type="ECO:0000313" key="14">
    <source>
        <dbReference type="Proteomes" id="UP001157186"/>
    </source>
</evidence>
<dbReference type="EC" id="2.1.1.61" evidence="10"/>
<dbReference type="Gene3D" id="3.30.9.10">
    <property type="entry name" value="D-Amino Acid Oxidase, subunit A, domain 2"/>
    <property type="match status" value="1"/>
</dbReference>
<evidence type="ECO:0000256" key="5">
    <source>
        <dbReference type="ARBA" id="ARBA00022691"/>
    </source>
</evidence>
<evidence type="ECO:0000259" key="12">
    <source>
        <dbReference type="Pfam" id="PF05430"/>
    </source>
</evidence>
<dbReference type="NCBIfam" id="NF033855">
    <property type="entry name" value="tRNA_MNMC2"/>
    <property type="match status" value="1"/>
</dbReference>
<evidence type="ECO:0000256" key="10">
    <source>
        <dbReference type="HAMAP-Rule" id="MF_01102"/>
    </source>
</evidence>
<dbReference type="EMBL" id="BSST01000001">
    <property type="protein sequence ID" value="GLX77446.1"/>
    <property type="molecule type" value="Genomic_DNA"/>
</dbReference>
<dbReference type="InterPro" id="IPR023032">
    <property type="entry name" value="tRNA_MAMT_biosynth_bifunc_MnmC"/>
</dbReference>
<feature type="region of interest" description="tRNA (mnm(5)s(2)U34)-methyltransferase" evidence="10">
    <location>
        <begin position="1"/>
        <end position="239"/>
    </location>
</feature>
<dbReference type="EC" id="1.5.-.-" evidence="10"/>
<evidence type="ECO:0000256" key="3">
    <source>
        <dbReference type="ARBA" id="ARBA00022630"/>
    </source>
</evidence>
<gene>
    <name evidence="10 13" type="primary">mnmC</name>
    <name evidence="13" type="ORF">tinsulaeT_07860</name>
</gene>
<dbReference type="InterPro" id="IPR008471">
    <property type="entry name" value="MnmC-like_methylTransf"/>
</dbReference>
<feature type="region of interest" description="FAD-dependent cmnm(5)s(2)U34 oxidoreductase" evidence="10">
    <location>
        <begin position="263"/>
        <end position="664"/>
    </location>
</feature>
<dbReference type="Gene3D" id="3.50.50.60">
    <property type="entry name" value="FAD/NAD(P)-binding domain"/>
    <property type="match status" value="1"/>
</dbReference>
<dbReference type="SUPFAM" id="SSF51905">
    <property type="entry name" value="FAD/NAD(P)-binding domain"/>
    <property type="match status" value="1"/>
</dbReference>
<evidence type="ECO:0000256" key="1">
    <source>
        <dbReference type="ARBA" id="ARBA00022490"/>
    </source>
</evidence>
<dbReference type="Pfam" id="PF01266">
    <property type="entry name" value="DAO"/>
    <property type="match status" value="1"/>
</dbReference>
<evidence type="ECO:0000256" key="8">
    <source>
        <dbReference type="ARBA" id="ARBA00023002"/>
    </source>
</evidence>
<keyword evidence="6 10" id="KW-0819">tRNA processing</keyword>
<feature type="domain" description="MnmC-like methyltransferase" evidence="12">
    <location>
        <begin position="111"/>
        <end position="237"/>
    </location>
</feature>
<protein>
    <recommendedName>
        <fullName evidence="10">tRNA 5-methylaminomethyl-2-thiouridine biosynthesis bifunctional protein MnmC</fullName>
        <shortName evidence="10">tRNA mnm(5)s(2)U biosynthesis bifunctional protein</shortName>
    </recommendedName>
    <domain>
        <recommendedName>
            <fullName evidence="10">tRNA (mnm(5)s(2)U34)-methyltransferase</fullName>
            <ecNumber evidence="10">2.1.1.61</ecNumber>
        </recommendedName>
    </domain>
    <domain>
        <recommendedName>
            <fullName evidence="10">FAD-dependent cmnm(5)s(2)U34 oxidoreductase</fullName>
            <ecNumber evidence="10">1.5.-.-</ecNumber>
        </recommendedName>
    </domain>
</protein>
<dbReference type="InterPro" id="IPR017610">
    <property type="entry name" value="tRNA_S-uridine_synth_MnmC_C"/>
</dbReference>
<dbReference type="InterPro" id="IPR047785">
    <property type="entry name" value="tRNA_MNMC2"/>
</dbReference>
<sequence>MTTDNKITFQEDGSPYSEQFDDIYFDTESGFQQSEQVFINGNQIKQQLLANQGEFVIGETGFGTGLNFLLTLHLYLKLAKQHKLPKLHFISTEKYPLTRQQLAQSLRCFEQLTDEVNILLDCYPEQLNQRLDVNIVTNKVALTIYLGDATDSLSQILLPRKSPGLVNAWYLDGFSPAKNPEMWTPELFQQMARLSKPQATISTFTVAGFIRRGLQQAGFRLEKQGYQGKKKEILVGKYQQNRTSGKGYQLRTEIAKPQHVTIIGGGIASACTAYALTEKGIKVTLYCRDKAIAQGASSNAIGAIYPLLHQQVDDISRFYQQAFWHALKQYKSLAKSGYSFSHRWCGLLEVSYKKALEQRQQIFADNNPWPDELIHSVSKQQASELANIALDFGGLFMPNAGWIAPAELVTQLLQAATVNNQLKIKTSVNIHGMTQLENKKWLLHSNKGDINASVVVFCGGAESIDFPYINQLPLTSVRGQVTSLASNEKINKLSTVLCHKGYLTPSHNNIHCIGATFEKHSHNTQASIKDDQYNLNMLQRCLPSLNHWQQQDITASKARLRCMTPDHLPVVGAMPDIEQHKKRYAHLAKDKNWRINQSAPVIENLYLLTGLGARGLCTAPLLADILLADLTGTPYPVDSDMLFNLSPNRFIIRDIIKRKIAAHQ</sequence>
<name>A0ABQ6GRX4_9GAMM</name>
<organism evidence="13 14">
    <name type="scientific">Thalassotalea insulae</name>
    <dbReference type="NCBI Taxonomy" id="2056778"/>
    <lineage>
        <taxon>Bacteria</taxon>
        <taxon>Pseudomonadati</taxon>
        <taxon>Pseudomonadota</taxon>
        <taxon>Gammaproteobacteria</taxon>
        <taxon>Alteromonadales</taxon>
        <taxon>Colwelliaceae</taxon>
        <taxon>Thalassotalea</taxon>
    </lineage>
</organism>
<dbReference type="InterPro" id="IPR029063">
    <property type="entry name" value="SAM-dependent_MTases_sf"/>
</dbReference>
<keyword evidence="3 10" id="KW-0285">Flavoprotein</keyword>
<evidence type="ECO:0000313" key="13">
    <source>
        <dbReference type="EMBL" id="GLX77446.1"/>
    </source>
</evidence>
<evidence type="ECO:0000256" key="6">
    <source>
        <dbReference type="ARBA" id="ARBA00022694"/>
    </source>
</evidence>
<proteinExistence type="inferred from homology"/>
<reference evidence="13 14" key="1">
    <citation type="submission" date="2023-03" db="EMBL/GenBank/DDBJ databases">
        <title>Draft genome sequence of Thalassotalea insulae KCTC 62186T.</title>
        <authorList>
            <person name="Sawabe T."/>
        </authorList>
    </citation>
    <scope>NUCLEOTIDE SEQUENCE [LARGE SCALE GENOMIC DNA]</scope>
    <source>
        <strain evidence="13 14">KCTC 62186</strain>
    </source>
</reference>
<dbReference type="RefSeq" id="WP_284243300.1">
    <property type="nucleotide sequence ID" value="NZ_BSST01000001.1"/>
</dbReference>
<evidence type="ECO:0000256" key="9">
    <source>
        <dbReference type="ARBA" id="ARBA00023268"/>
    </source>
</evidence>
<evidence type="ECO:0000256" key="7">
    <source>
        <dbReference type="ARBA" id="ARBA00022827"/>
    </source>
</evidence>
<feature type="domain" description="FAD dependent oxidoreductase" evidence="11">
    <location>
        <begin position="260"/>
        <end position="626"/>
    </location>
</feature>
<keyword evidence="7 10" id="KW-0274">FAD</keyword>
<evidence type="ECO:0000259" key="11">
    <source>
        <dbReference type="Pfam" id="PF01266"/>
    </source>
</evidence>
<accession>A0ABQ6GRX4</accession>
<comment type="cofactor">
    <cofactor evidence="10">
        <name>FAD</name>
        <dbReference type="ChEBI" id="CHEBI:57692"/>
    </cofactor>
</comment>
<evidence type="ECO:0000256" key="2">
    <source>
        <dbReference type="ARBA" id="ARBA00022603"/>
    </source>
</evidence>
<comment type="catalytic activity">
    <reaction evidence="10">
        <text>5-aminomethyl-2-thiouridine(34) in tRNA + S-adenosyl-L-methionine = 5-methylaminomethyl-2-thiouridine(34) in tRNA + S-adenosyl-L-homocysteine + H(+)</text>
        <dbReference type="Rhea" id="RHEA:19569"/>
        <dbReference type="Rhea" id="RHEA-COMP:10195"/>
        <dbReference type="Rhea" id="RHEA-COMP:10197"/>
        <dbReference type="ChEBI" id="CHEBI:15378"/>
        <dbReference type="ChEBI" id="CHEBI:57856"/>
        <dbReference type="ChEBI" id="CHEBI:59789"/>
        <dbReference type="ChEBI" id="CHEBI:74454"/>
        <dbReference type="ChEBI" id="CHEBI:74455"/>
        <dbReference type="EC" id="2.1.1.61"/>
    </reaction>
</comment>
<keyword evidence="4 10" id="KW-0808">Transferase</keyword>
<keyword evidence="2 10" id="KW-0489">Methyltransferase</keyword>
<comment type="function">
    <text evidence="10">Catalyzes the last two steps in the biosynthesis of 5-methylaminomethyl-2-thiouridine (mnm(5)s(2)U) at the wobble position (U34) in tRNA. Catalyzes the FAD-dependent demodification of cmnm(5)s(2)U34 to nm(5)s(2)U34, followed by the transfer of a methyl group from S-adenosyl-L-methionine to nm(5)s(2)U34, to form mnm(5)s(2)U34.</text>
</comment>
<evidence type="ECO:0000256" key="4">
    <source>
        <dbReference type="ARBA" id="ARBA00022679"/>
    </source>
</evidence>
<comment type="similarity">
    <text evidence="10">In the N-terminal section; belongs to the methyltransferase superfamily. tRNA (mnm(5)s(2)U34)-methyltransferase family.</text>
</comment>